<dbReference type="Proteomes" id="UP000298111">
    <property type="component" value="Unassembled WGS sequence"/>
</dbReference>
<protein>
    <submittedName>
        <fullName evidence="1">Uncharacterized protein</fullName>
    </submittedName>
</protein>
<comment type="caution">
    <text evidence="1">The sequence shown here is derived from an EMBL/GenBank/DDBJ whole genome shotgun (WGS) entry which is preliminary data.</text>
</comment>
<sequence>MGGTRPGPGEAAALDDWLHSRRLVLLKTLLTRAERARLPEAAARKLDAHWALLEHAERRDPAAMRAVLGYPAVGNWLARALEARTGDDFAAALAGSGTLAATVATVAGCDFRVELPVTGGHLVLPGLGAYAATTPAVRLEAAGDTLTFTPDGGTPASLPRTAVLARRRYGTVPWHPLSALPGGAAVLDDRDPHLGAGTGPQDPAGLRPATVAGSAEERRWRELWSGALALLREVDAERAAETAGLVRAVVPVRSRPEGSVSATRLAAPWAVLTTRPRTGEEMAEVLVHEVQHSKLAVLEGVAPLSHAPADGERAPLYRVAWRSDPRPLGAVVQGTYAHLALADLWDRLARRDGAGPAAREAARRRSADFATQVDHALFLLLGSGQLTREGTEFVEGMRRRHARLTAPGGRDARGATHNLTNRHFG</sequence>
<dbReference type="NCBIfam" id="TIGR04267">
    <property type="entry name" value="mod_HExxH"/>
    <property type="match status" value="1"/>
</dbReference>
<dbReference type="EMBL" id="RCIY01000103">
    <property type="protein sequence ID" value="TGG76782.1"/>
    <property type="molecule type" value="Genomic_DNA"/>
</dbReference>
<name>A0A6C1CBK7_9ACTN</name>
<proteinExistence type="predicted"/>
<evidence type="ECO:0000313" key="1">
    <source>
        <dbReference type="EMBL" id="TGG76782.1"/>
    </source>
</evidence>
<dbReference type="InterPro" id="IPR026337">
    <property type="entry name" value="AKG_HExxH"/>
</dbReference>
<evidence type="ECO:0000313" key="2">
    <source>
        <dbReference type="Proteomes" id="UP000298111"/>
    </source>
</evidence>
<organism evidence="1 2">
    <name type="scientific">Streptomyces albus</name>
    <dbReference type="NCBI Taxonomy" id="1888"/>
    <lineage>
        <taxon>Bacteria</taxon>
        <taxon>Bacillati</taxon>
        <taxon>Actinomycetota</taxon>
        <taxon>Actinomycetes</taxon>
        <taxon>Kitasatosporales</taxon>
        <taxon>Streptomycetaceae</taxon>
        <taxon>Streptomyces</taxon>
    </lineage>
</organism>
<accession>A0A6C1CBK7</accession>
<gene>
    <name evidence="1" type="ORF">D8771_29185</name>
</gene>
<reference evidence="1 2" key="1">
    <citation type="submission" date="2018-10" db="EMBL/GenBank/DDBJ databases">
        <title>Isolation of pseudouridimycin from Streptomyces albus DSM 40763.</title>
        <authorList>
            <person name="Rosenqvist P."/>
            <person name="Metsae-Ketelae M."/>
            <person name="Virta P."/>
        </authorList>
    </citation>
    <scope>NUCLEOTIDE SEQUENCE [LARGE SCALE GENOMIC DNA]</scope>
    <source>
        <strain evidence="1 2">DSM 40763</strain>
    </source>
</reference>
<dbReference type="AlphaFoldDB" id="A0A6C1CBK7"/>